<dbReference type="AlphaFoldDB" id="A0A397SM40"/>
<evidence type="ECO:0000313" key="2">
    <source>
        <dbReference type="EMBL" id="RIA87270.1"/>
    </source>
</evidence>
<name>A0A397SM40_9GLOM</name>
<comment type="caution">
    <text evidence="2">The sequence shown here is derived from an EMBL/GenBank/DDBJ whole genome shotgun (WGS) entry which is preliminary data.</text>
</comment>
<evidence type="ECO:0000256" key="1">
    <source>
        <dbReference type="SAM" id="MobiDB-lite"/>
    </source>
</evidence>
<organism evidence="2 3">
    <name type="scientific">Glomus cerebriforme</name>
    <dbReference type="NCBI Taxonomy" id="658196"/>
    <lineage>
        <taxon>Eukaryota</taxon>
        <taxon>Fungi</taxon>
        <taxon>Fungi incertae sedis</taxon>
        <taxon>Mucoromycota</taxon>
        <taxon>Glomeromycotina</taxon>
        <taxon>Glomeromycetes</taxon>
        <taxon>Glomerales</taxon>
        <taxon>Glomeraceae</taxon>
        <taxon>Glomus</taxon>
    </lineage>
</organism>
<feature type="compositionally biased region" description="Basic residues" evidence="1">
    <location>
        <begin position="55"/>
        <end position="66"/>
    </location>
</feature>
<dbReference type="EMBL" id="QKYT01000317">
    <property type="protein sequence ID" value="RIA87270.1"/>
    <property type="molecule type" value="Genomic_DNA"/>
</dbReference>
<proteinExistence type="predicted"/>
<reference evidence="2 3" key="1">
    <citation type="submission" date="2018-06" db="EMBL/GenBank/DDBJ databases">
        <title>Comparative genomics reveals the genomic features of Rhizophagus irregularis, R. cerebriforme, R. diaphanum and Gigaspora rosea, and their symbiotic lifestyle signature.</title>
        <authorList>
            <person name="Morin E."/>
            <person name="San Clemente H."/>
            <person name="Chen E.C.H."/>
            <person name="De La Providencia I."/>
            <person name="Hainaut M."/>
            <person name="Kuo A."/>
            <person name="Kohler A."/>
            <person name="Murat C."/>
            <person name="Tang N."/>
            <person name="Roy S."/>
            <person name="Loubradou J."/>
            <person name="Henrissat B."/>
            <person name="Grigoriev I.V."/>
            <person name="Corradi N."/>
            <person name="Roux C."/>
            <person name="Martin F.M."/>
        </authorList>
    </citation>
    <scope>NUCLEOTIDE SEQUENCE [LARGE SCALE GENOMIC DNA]</scope>
    <source>
        <strain evidence="2 3">DAOM 227022</strain>
    </source>
</reference>
<dbReference type="OrthoDB" id="2430144at2759"/>
<dbReference type="Proteomes" id="UP000265703">
    <property type="component" value="Unassembled WGS sequence"/>
</dbReference>
<feature type="region of interest" description="Disordered" evidence="1">
    <location>
        <begin position="1"/>
        <end position="76"/>
    </location>
</feature>
<sequence length="544" mass="63277">MSTSDEESQTPISEELTPSQDVTNSYNTEEELNPFFQAVNIEEESVSSTPSQATKSRKSRKSRKSSNPRGWSSYFDETSPEQYTFVGYYKHRLEQSDFKNSYQSESYKLKMNLESLMSHGTSEKKAAAAKLEKNRRGIRRIDSELNDLWKQIEPKTENQNKSTRKRKVDNDEFANTIEGDYLVIMFQKKDNSTTLKTILLNYANESSSTYEIARSYIMDLSPSSKIKDEFSDEQWKELIEKPSVCQIPYHDEIKPIIEHLFGEKGITLEKARTKWYTLRNIPTPEYQDDDSYLKKDWNKILRWVERVIGQFLDAFESPKNPLQRCDEREWTGDYISPLIVGALKMDGNCRVPWGEITVLASQRRRNEDKEALTEHLERGHQVDILCQYETHEIFCALVSGGPQKNDLTKISSDNYNLPRIMKDMLDNIHSHFNDINKDGKNLFVIAVQIIMSEIRIYLIEKREVYFLRFLKCIQLPLDFSSYNRLEVALNCAWDIRSMVNVIINELTLEPDDGYETPTGSIMKTETTPEKKPKLCELFLECAVS</sequence>
<gene>
    <name evidence="2" type="ORF">C1645_740257</name>
</gene>
<accession>A0A397SM40</accession>
<feature type="compositionally biased region" description="Polar residues" evidence="1">
    <location>
        <begin position="9"/>
        <end position="27"/>
    </location>
</feature>
<protein>
    <submittedName>
        <fullName evidence="2">Uncharacterized protein</fullName>
    </submittedName>
</protein>
<keyword evidence="3" id="KW-1185">Reference proteome</keyword>
<evidence type="ECO:0000313" key="3">
    <source>
        <dbReference type="Proteomes" id="UP000265703"/>
    </source>
</evidence>